<evidence type="ECO:0000313" key="2">
    <source>
        <dbReference type="Proteomes" id="UP001066276"/>
    </source>
</evidence>
<proteinExistence type="predicted"/>
<accession>A0AAV7TUH9</accession>
<comment type="caution">
    <text evidence="1">The sequence shown here is derived from an EMBL/GenBank/DDBJ whole genome shotgun (WGS) entry which is preliminary data.</text>
</comment>
<keyword evidence="2" id="KW-1185">Reference proteome</keyword>
<dbReference type="EMBL" id="JANPWB010000006">
    <property type="protein sequence ID" value="KAJ1179282.1"/>
    <property type="molecule type" value="Genomic_DNA"/>
</dbReference>
<dbReference type="AlphaFoldDB" id="A0AAV7TUH9"/>
<reference evidence="1" key="1">
    <citation type="journal article" date="2022" name="bioRxiv">
        <title>Sequencing and chromosome-scale assembly of the giantPleurodeles waltlgenome.</title>
        <authorList>
            <person name="Brown T."/>
            <person name="Elewa A."/>
            <person name="Iarovenko S."/>
            <person name="Subramanian E."/>
            <person name="Araus A.J."/>
            <person name="Petzold A."/>
            <person name="Susuki M."/>
            <person name="Suzuki K.-i.T."/>
            <person name="Hayashi T."/>
            <person name="Toyoda A."/>
            <person name="Oliveira C."/>
            <person name="Osipova E."/>
            <person name="Leigh N.D."/>
            <person name="Simon A."/>
            <person name="Yun M.H."/>
        </authorList>
    </citation>
    <scope>NUCLEOTIDE SEQUENCE</scope>
    <source>
        <strain evidence="1">20211129_DDA</strain>
        <tissue evidence="1">Liver</tissue>
    </source>
</reference>
<evidence type="ECO:0000313" key="1">
    <source>
        <dbReference type="EMBL" id="KAJ1179282.1"/>
    </source>
</evidence>
<sequence length="83" mass="9099">MQTCGARASDRETRHGTWHQPLISSVTALTAPMTRCQDAMPINLLPLRERPAVDPCVPDEVVLLREVRSSPPGARQSPLLLSV</sequence>
<protein>
    <submittedName>
        <fullName evidence="1">Uncharacterized protein</fullName>
    </submittedName>
</protein>
<dbReference type="Proteomes" id="UP001066276">
    <property type="component" value="Chromosome 3_2"/>
</dbReference>
<name>A0AAV7TUH9_PLEWA</name>
<organism evidence="1 2">
    <name type="scientific">Pleurodeles waltl</name>
    <name type="common">Iberian ribbed newt</name>
    <dbReference type="NCBI Taxonomy" id="8319"/>
    <lineage>
        <taxon>Eukaryota</taxon>
        <taxon>Metazoa</taxon>
        <taxon>Chordata</taxon>
        <taxon>Craniata</taxon>
        <taxon>Vertebrata</taxon>
        <taxon>Euteleostomi</taxon>
        <taxon>Amphibia</taxon>
        <taxon>Batrachia</taxon>
        <taxon>Caudata</taxon>
        <taxon>Salamandroidea</taxon>
        <taxon>Salamandridae</taxon>
        <taxon>Pleurodelinae</taxon>
        <taxon>Pleurodeles</taxon>
    </lineage>
</organism>
<gene>
    <name evidence="1" type="ORF">NDU88_004516</name>
</gene>